<dbReference type="SUPFAM" id="SSF57850">
    <property type="entry name" value="RING/U-box"/>
    <property type="match status" value="1"/>
</dbReference>
<dbReference type="Gene3D" id="3.30.40.10">
    <property type="entry name" value="Zinc/RING finger domain, C3HC4 (zinc finger)"/>
    <property type="match status" value="1"/>
</dbReference>
<keyword evidence="3" id="KW-1185">Reference proteome</keyword>
<dbReference type="Proteomes" id="UP000053477">
    <property type="component" value="Unassembled WGS sequence"/>
</dbReference>
<proteinExistence type="predicted"/>
<protein>
    <recommendedName>
        <fullName evidence="4">RING-type domain-containing protein</fullName>
    </recommendedName>
</protein>
<dbReference type="EMBL" id="KQ086109">
    <property type="protein sequence ID" value="KLO08025.1"/>
    <property type="molecule type" value="Genomic_DNA"/>
</dbReference>
<evidence type="ECO:0000313" key="3">
    <source>
        <dbReference type="Proteomes" id="UP000053477"/>
    </source>
</evidence>
<reference evidence="2 3" key="1">
    <citation type="submission" date="2015-04" db="EMBL/GenBank/DDBJ databases">
        <title>Complete genome sequence of Schizopora paradoxa KUC8140, a cosmopolitan wood degrader in East Asia.</title>
        <authorList>
            <consortium name="DOE Joint Genome Institute"/>
            <person name="Min B."/>
            <person name="Park H."/>
            <person name="Jang Y."/>
            <person name="Kim J.-J."/>
            <person name="Kim K.H."/>
            <person name="Pangilinan J."/>
            <person name="Lipzen A."/>
            <person name="Riley R."/>
            <person name="Grigoriev I.V."/>
            <person name="Spatafora J.W."/>
            <person name="Choi I.-G."/>
        </authorList>
    </citation>
    <scope>NUCLEOTIDE SEQUENCE [LARGE SCALE GENOMIC DNA]</scope>
    <source>
        <strain evidence="2 3">KUC8140</strain>
    </source>
</reference>
<feature type="compositionally biased region" description="Polar residues" evidence="1">
    <location>
        <begin position="13"/>
        <end position="29"/>
    </location>
</feature>
<evidence type="ECO:0000313" key="2">
    <source>
        <dbReference type="EMBL" id="KLO08025.1"/>
    </source>
</evidence>
<feature type="region of interest" description="Disordered" evidence="1">
    <location>
        <begin position="1"/>
        <end position="31"/>
    </location>
</feature>
<dbReference type="InterPro" id="IPR013083">
    <property type="entry name" value="Znf_RING/FYVE/PHD"/>
</dbReference>
<evidence type="ECO:0000256" key="1">
    <source>
        <dbReference type="SAM" id="MobiDB-lite"/>
    </source>
</evidence>
<organism evidence="2 3">
    <name type="scientific">Schizopora paradoxa</name>
    <dbReference type="NCBI Taxonomy" id="27342"/>
    <lineage>
        <taxon>Eukaryota</taxon>
        <taxon>Fungi</taxon>
        <taxon>Dikarya</taxon>
        <taxon>Basidiomycota</taxon>
        <taxon>Agaricomycotina</taxon>
        <taxon>Agaricomycetes</taxon>
        <taxon>Hymenochaetales</taxon>
        <taxon>Schizoporaceae</taxon>
        <taxon>Schizopora</taxon>
    </lineage>
</organism>
<gene>
    <name evidence="2" type="ORF">SCHPADRAFT_624311</name>
</gene>
<dbReference type="InParanoid" id="A0A0H2R871"/>
<sequence>MTRRSPRNRRLTGASNASQYSQSPGTSAMSPALRAQPDYYAGVSAMSPTPGSQSEFYAGVSALHPALRAEPARYVEPTRTYVDPSLSPLMAFMRAGDELRNIGYIECPICMCLTNEVSHGGLCHHRLCRKCFMKSLKDYKTRGCIVCYQVAQRAALGL</sequence>
<accession>A0A0H2R871</accession>
<feature type="compositionally biased region" description="Basic residues" evidence="1">
    <location>
        <begin position="1"/>
        <end position="10"/>
    </location>
</feature>
<dbReference type="AlphaFoldDB" id="A0A0H2R871"/>
<evidence type="ECO:0008006" key="4">
    <source>
        <dbReference type="Google" id="ProtNLM"/>
    </source>
</evidence>
<name>A0A0H2R871_9AGAM</name>